<proteinExistence type="predicted"/>
<comment type="caution">
    <text evidence="1">The sequence shown here is derived from an EMBL/GenBank/DDBJ whole genome shotgun (WGS) entry which is preliminary data.</text>
</comment>
<feature type="non-terminal residue" evidence="1">
    <location>
        <position position="1"/>
    </location>
</feature>
<evidence type="ECO:0000313" key="1">
    <source>
        <dbReference type="EMBL" id="CAG8476391.1"/>
    </source>
</evidence>
<evidence type="ECO:0000313" key="2">
    <source>
        <dbReference type="Proteomes" id="UP000789920"/>
    </source>
</evidence>
<dbReference type="EMBL" id="CAJVQC010000639">
    <property type="protein sequence ID" value="CAG8476391.1"/>
    <property type="molecule type" value="Genomic_DNA"/>
</dbReference>
<keyword evidence="2" id="KW-1185">Reference proteome</keyword>
<reference evidence="1" key="1">
    <citation type="submission" date="2021-06" db="EMBL/GenBank/DDBJ databases">
        <authorList>
            <person name="Kallberg Y."/>
            <person name="Tangrot J."/>
            <person name="Rosling A."/>
        </authorList>
    </citation>
    <scope>NUCLEOTIDE SEQUENCE</scope>
    <source>
        <strain evidence="1">MA461A</strain>
    </source>
</reference>
<gene>
    <name evidence="1" type="ORF">RPERSI_LOCUS792</name>
</gene>
<name>A0ACA9KK37_9GLOM</name>
<organism evidence="1 2">
    <name type="scientific">Racocetra persica</name>
    <dbReference type="NCBI Taxonomy" id="160502"/>
    <lineage>
        <taxon>Eukaryota</taxon>
        <taxon>Fungi</taxon>
        <taxon>Fungi incertae sedis</taxon>
        <taxon>Mucoromycota</taxon>
        <taxon>Glomeromycotina</taxon>
        <taxon>Glomeromycetes</taxon>
        <taxon>Diversisporales</taxon>
        <taxon>Gigasporaceae</taxon>
        <taxon>Racocetra</taxon>
    </lineage>
</organism>
<dbReference type="Proteomes" id="UP000789920">
    <property type="component" value="Unassembled WGS sequence"/>
</dbReference>
<protein>
    <submittedName>
        <fullName evidence="1">4586_t:CDS:1</fullName>
    </submittedName>
</protein>
<sequence>NLTHETINIDEENLTHETIDIDDEHEERNDGKKPKSIEASDSLDSASEGSDLTSEASDLASEASDFLDTISEINSLPVNRYFNEASILSLEPEPLPMLMEDVNSCTSYLRIWDSHYIYCIREIGNQNYKILKLIYSLSEVFFNMLKICHQEQDNEKALEKSTDYWKGGILNHE</sequence>
<accession>A0ACA9KK37</accession>